<sequence length="423" mass="48682">MVECLRENEEWHRRKHTEMSREEEGKLLYGMIFSMKSFVNKLSPSDLKDGFQSFKTSKYRLNFYETASSVKFILNTDTSVTYSLVKDLLKAVYAQVFVEYAVKNPLYKPGDPILSLLFKNNMMHGFGDARKPNSETAVLIEEIVRGQMYQLLKKAIEVYQLSRGGGESGLINVTISVDELLFLMRKSPIRVQRLIKYLSVRDAVSTLEESEDSVAGDLGSKRAKKCKDFLERIDTDGTLTDAVEQKLVDDVRTSRLHRLDLLSRDLDERKYAEFTKARQSNFRGPKFPIKFHQWITREMSEDIKITKFGLEILSYLSYETVGQLVDLALLFRCERSNESDPVARQMTPLSINPQFPMVQIKKNTTNNNSAEPSTPGGDSKVDDSALQPWEVLQVIQRLHHRIQPLEWYHRGEKRAVSCPLFVV</sequence>
<keyword evidence="10" id="KW-0804">Transcription</keyword>
<dbReference type="GO" id="GO:0000124">
    <property type="term" value="C:SAGA complex"/>
    <property type="evidence" value="ECO:0007669"/>
    <property type="project" value="UniProtKB-ARBA"/>
</dbReference>
<dbReference type="AlphaFoldDB" id="A0A7R8CD32"/>
<dbReference type="GO" id="GO:0005783">
    <property type="term" value="C:endoplasmic reticulum"/>
    <property type="evidence" value="ECO:0007669"/>
    <property type="project" value="UniProtKB-SubCell"/>
</dbReference>
<keyword evidence="5" id="KW-0256">Endoplasmic reticulum</keyword>
<accession>A0A7R8CD32</accession>
<evidence type="ECO:0000256" key="10">
    <source>
        <dbReference type="ARBA" id="ARBA00023163"/>
    </source>
</evidence>
<keyword evidence="11" id="KW-0539">Nucleus</keyword>
<evidence type="ECO:0000256" key="11">
    <source>
        <dbReference type="ARBA" id="ARBA00023242"/>
    </source>
</evidence>
<dbReference type="GO" id="GO:0005634">
    <property type="term" value="C:nucleus"/>
    <property type="evidence" value="ECO:0007669"/>
    <property type="project" value="UniProtKB-SubCell"/>
</dbReference>
<evidence type="ECO:0000313" key="13">
    <source>
        <dbReference type="EMBL" id="CAF2769881.1"/>
    </source>
</evidence>
<evidence type="ECO:0000256" key="7">
    <source>
        <dbReference type="ARBA" id="ARBA00023015"/>
    </source>
</evidence>
<dbReference type="InterPro" id="IPR007233">
    <property type="entry name" value="TRAPPC"/>
</dbReference>
<dbReference type="InterPro" id="IPR009072">
    <property type="entry name" value="Histone-fold"/>
</dbReference>
<dbReference type="GO" id="GO:0006357">
    <property type="term" value="P:regulation of transcription by RNA polymerase II"/>
    <property type="evidence" value="ECO:0007669"/>
    <property type="project" value="UniProtKB-ARBA"/>
</dbReference>
<keyword evidence="9" id="KW-0010">Activator</keyword>
<comment type="subcellular location">
    <subcellularLocation>
        <location evidence="2">Endoplasmic reticulum</location>
    </subcellularLocation>
    <subcellularLocation>
        <location evidence="3">Golgi apparatus</location>
    </subcellularLocation>
    <subcellularLocation>
        <location evidence="1">Nucleus</location>
    </subcellularLocation>
</comment>
<keyword evidence="14" id="KW-1185">Reference proteome</keyword>
<dbReference type="Gene3D" id="1.10.20.10">
    <property type="entry name" value="Histone, subunit A"/>
    <property type="match status" value="1"/>
</dbReference>
<evidence type="ECO:0000256" key="4">
    <source>
        <dbReference type="ARBA" id="ARBA00022448"/>
    </source>
</evidence>
<keyword evidence="7" id="KW-0805">Transcription regulation</keyword>
<dbReference type="Pfam" id="PF04099">
    <property type="entry name" value="Sybindin"/>
    <property type="match status" value="1"/>
</dbReference>
<evidence type="ECO:0000313" key="14">
    <source>
        <dbReference type="Proteomes" id="UP000675881"/>
    </source>
</evidence>
<evidence type="ECO:0000256" key="12">
    <source>
        <dbReference type="ARBA" id="ARBA00061274"/>
    </source>
</evidence>
<dbReference type="PANTHER" id="PTHR11380">
    <property type="entry name" value="TRANSCRIPTION INITIATION FACTOR TFIID/SUPT3-RELATED"/>
    <property type="match status" value="1"/>
</dbReference>
<dbReference type="CDD" id="cd14855">
    <property type="entry name" value="TRAPPC1_MUM2"/>
    <property type="match status" value="1"/>
</dbReference>
<keyword evidence="8" id="KW-0333">Golgi apparatus</keyword>
<dbReference type="GO" id="GO:0005794">
    <property type="term" value="C:Golgi apparatus"/>
    <property type="evidence" value="ECO:0007669"/>
    <property type="project" value="UniProtKB-SubCell"/>
</dbReference>
<proteinExistence type="inferred from homology"/>
<keyword evidence="6" id="KW-0931">ER-Golgi transport</keyword>
<evidence type="ECO:0000256" key="5">
    <source>
        <dbReference type="ARBA" id="ARBA00022824"/>
    </source>
</evidence>
<evidence type="ECO:0000256" key="3">
    <source>
        <dbReference type="ARBA" id="ARBA00004555"/>
    </source>
</evidence>
<dbReference type="InterPro" id="IPR003195">
    <property type="entry name" value="TFIID_TAF13"/>
</dbReference>
<dbReference type="CDD" id="cd07978">
    <property type="entry name" value="HFD_TAF13"/>
    <property type="match status" value="1"/>
</dbReference>
<dbReference type="OrthoDB" id="440760at2759"/>
<dbReference type="Proteomes" id="UP000675881">
    <property type="component" value="Chromosome 1"/>
</dbReference>
<dbReference type="GO" id="GO:0046982">
    <property type="term" value="F:protein heterodimerization activity"/>
    <property type="evidence" value="ECO:0007669"/>
    <property type="project" value="InterPro"/>
</dbReference>
<dbReference type="SUPFAM" id="SSF47113">
    <property type="entry name" value="Histone-fold"/>
    <property type="match status" value="1"/>
</dbReference>
<dbReference type="SUPFAM" id="SSF64356">
    <property type="entry name" value="SNARE-like"/>
    <property type="match status" value="1"/>
</dbReference>
<reference evidence="13" key="1">
    <citation type="submission" date="2021-02" db="EMBL/GenBank/DDBJ databases">
        <authorList>
            <person name="Bekaert M."/>
        </authorList>
    </citation>
    <scope>NUCLEOTIDE SEQUENCE</scope>
    <source>
        <strain evidence="13">IoA-00</strain>
    </source>
</reference>
<evidence type="ECO:0000256" key="6">
    <source>
        <dbReference type="ARBA" id="ARBA00022892"/>
    </source>
</evidence>
<protein>
    <submittedName>
        <fullName evidence="13">SUPT3H</fullName>
    </submittedName>
</protein>
<evidence type="ECO:0000256" key="8">
    <source>
        <dbReference type="ARBA" id="ARBA00023034"/>
    </source>
</evidence>
<dbReference type="InterPro" id="IPR011012">
    <property type="entry name" value="Longin-like_dom_sf"/>
</dbReference>
<dbReference type="SMART" id="SM01399">
    <property type="entry name" value="Sybindin"/>
    <property type="match status" value="1"/>
</dbReference>
<dbReference type="GO" id="GO:0030008">
    <property type="term" value="C:TRAPP complex"/>
    <property type="evidence" value="ECO:0007669"/>
    <property type="project" value="InterPro"/>
</dbReference>
<dbReference type="PANTHER" id="PTHR11380:SF16">
    <property type="entry name" value="TRANSCRIPTION INITIATION PROTEIN SPT3 HOMOLOG"/>
    <property type="match status" value="1"/>
</dbReference>
<evidence type="ECO:0000256" key="2">
    <source>
        <dbReference type="ARBA" id="ARBA00004240"/>
    </source>
</evidence>
<name>A0A7R8CD32_LEPSM</name>
<comment type="similarity">
    <text evidence="12">Belongs to the SPT3 family.</text>
</comment>
<dbReference type="GO" id="GO:0016192">
    <property type="term" value="P:vesicle-mediated transport"/>
    <property type="evidence" value="ECO:0007669"/>
    <property type="project" value="UniProtKB-KW"/>
</dbReference>
<evidence type="ECO:0000256" key="9">
    <source>
        <dbReference type="ARBA" id="ARBA00023159"/>
    </source>
</evidence>
<dbReference type="GO" id="GO:0003713">
    <property type="term" value="F:transcription coactivator activity"/>
    <property type="evidence" value="ECO:0007669"/>
    <property type="project" value="TreeGrafter"/>
</dbReference>
<dbReference type="Gene3D" id="3.30.450.70">
    <property type="match status" value="1"/>
</dbReference>
<gene>
    <name evidence="13" type="ORF">LSAA_1721</name>
</gene>
<evidence type="ECO:0000256" key="1">
    <source>
        <dbReference type="ARBA" id="ARBA00004123"/>
    </source>
</evidence>
<dbReference type="FunFam" id="1.10.20.10:FF:000023">
    <property type="entry name" value="transcription initiation protein SPT3 homolog"/>
    <property type="match status" value="1"/>
</dbReference>
<keyword evidence="4" id="KW-0813">Transport</keyword>
<organism evidence="13 14">
    <name type="scientific">Lepeophtheirus salmonis</name>
    <name type="common">Salmon louse</name>
    <name type="synonym">Caligus salmonis</name>
    <dbReference type="NCBI Taxonomy" id="72036"/>
    <lineage>
        <taxon>Eukaryota</taxon>
        <taxon>Metazoa</taxon>
        <taxon>Ecdysozoa</taxon>
        <taxon>Arthropoda</taxon>
        <taxon>Crustacea</taxon>
        <taxon>Multicrustacea</taxon>
        <taxon>Hexanauplia</taxon>
        <taxon>Copepoda</taxon>
        <taxon>Siphonostomatoida</taxon>
        <taxon>Caligidae</taxon>
        <taxon>Lepeophtheirus</taxon>
    </lineage>
</organism>
<dbReference type="GO" id="GO:0006366">
    <property type="term" value="P:transcription by RNA polymerase II"/>
    <property type="evidence" value="ECO:0007669"/>
    <property type="project" value="InterPro"/>
</dbReference>
<dbReference type="EMBL" id="HG994580">
    <property type="protein sequence ID" value="CAF2769881.1"/>
    <property type="molecule type" value="Genomic_DNA"/>
</dbReference>